<organism evidence="9 10">
    <name type="scientific">Pandoraea nosoerga</name>
    <dbReference type="NCBI Taxonomy" id="2508296"/>
    <lineage>
        <taxon>Bacteria</taxon>
        <taxon>Pseudomonadati</taxon>
        <taxon>Pseudomonadota</taxon>
        <taxon>Betaproteobacteria</taxon>
        <taxon>Burkholderiales</taxon>
        <taxon>Burkholderiaceae</taxon>
        <taxon>Pandoraea</taxon>
    </lineage>
</organism>
<dbReference type="AlphaFoldDB" id="A0A5E4XAW1"/>
<dbReference type="EMBL" id="CABPSC010000017">
    <property type="protein sequence ID" value="VVE33355.1"/>
    <property type="molecule type" value="Genomic_DNA"/>
</dbReference>
<evidence type="ECO:0000256" key="2">
    <source>
        <dbReference type="ARBA" id="ARBA00022448"/>
    </source>
</evidence>
<dbReference type="InterPro" id="IPR004840">
    <property type="entry name" value="Amino_acid_permease_CS"/>
</dbReference>
<keyword evidence="3 7" id="KW-0812">Transmembrane</keyword>
<dbReference type="PROSITE" id="PS00218">
    <property type="entry name" value="AMINO_ACID_PERMEASE_1"/>
    <property type="match status" value="1"/>
</dbReference>
<keyword evidence="5 7" id="KW-0472">Membrane</keyword>
<feature type="transmembrane region" description="Helical" evidence="7">
    <location>
        <begin position="460"/>
        <end position="483"/>
    </location>
</feature>
<evidence type="ECO:0000256" key="1">
    <source>
        <dbReference type="ARBA" id="ARBA00004141"/>
    </source>
</evidence>
<evidence type="ECO:0000256" key="3">
    <source>
        <dbReference type="ARBA" id="ARBA00022692"/>
    </source>
</evidence>
<dbReference type="Proteomes" id="UP000367825">
    <property type="component" value="Unassembled WGS sequence"/>
</dbReference>
<comment type="subcellular location">
    <subcellularLocation>
        <location evidence="1">Membrane</location>
        <topology evidence="1">Multi-pass membrane protein</topology>
    </subcellularLocation>
</comment>
<feature type="transmembrane region" description="Helical" evidence="7">
    <location>
        <begin position="431"/>
        <end position="454"/>
    </location>
</feature>
<feature type="transmembrane region" description="Helical" evidence="7">
    <location>
        <begin position="236"/>
        <end position="259"/>
    </location>
</feature>
<evidence type="ECO:0000256" key="6">
    <source>
        <dbReference type="SAM" id="MobiDB-lite"/>
    </source>
</evidence>
<evidence type="ECO:0000256" key="7">
    <source>
        <dbReference type="SAM" id="Phobius"/>
    </source>
</evidence>
<feature type="region of interest" description="Disordered" evidence="6">
    <location>
        <begin position="1"/>
        <end position="28"/>
    </location>
</feature>
<feature type="transmembrane region" description="Helical" evidence="7">
    <location>
        <begin position="395"/>
        <end position="419"/>
    </location>
</feature>
<evidence type="ECO:0000256" key="5">
    <source>
        <dbReference type="ARBA" id="ARBA00023136"/>
    </source>
</evidence>
<keyword evidence="2" id="KW-0813">Transport</keyword>
<dbReference type="PIRSF" id="PIRSF006060">
    <property type="entry name" value="AA_transporter"/>
    <property type="match status" value="1"/>
</dbReference>
<feature type="domain" description="Amino acid permease/ SLC12A" evidence="8">
    <location>
        <begin position="49"/>
        <end position="485"/>
    </location>
</feature>
<feature type="transmembrane region" description="Helical" evidence="7">
    <location>
        <begin position="157"/>
        <end position="178"/>
    </location>
</feature>
<gene>
    <name evidence="9" type="ORF">PNO31109_03753</name>
</gene>
<proteinExistence type="predicted"/>
<dbReference type="InterPro" id="IPR004841">
    <property type="entry name" value="AA-permease/SLC12A_dom"/>
</dbReference>
<evidence type="ECO:0000256" key="4">
    <source>
        <dbReference type="ARBA" id="ARBA00022989"/>
    </source>
</evidence>
<feature type="transmembrane region" description="Helical" evidence="7">
    <location>
        <begin position="280"/>
        <end position="299"/>
    </location>
</feature>
<evidence type="ECO:0000313" key="10">
    <source>
        <dbReference type="Proteomes" id="UP000367825"/>
    </source>
</evidence>
<dbReference type="Pfam" id="PF00324">
    <property type="entry name" value="AA_permease"/>
    <property type="match status" value="1"/>
</dbReference>
<feature type="transmembrane region" description="Helical" evidence="7">
    <location>
        <begin position="190"/>
        <end position="216"/>
    </location>
</feature>
<feature type="transmembrane region" description="Helical" evidence="7">
    <location>
        <begin position="319"/>
        <end position="341"/>
    </location>
</feature>
<feature type="transmembrane region" description="Helical" evidence="7">
    <location>
        <begin position="367"/>
        <end position="389"/>
    </location>
</feature>
<keyword evidence="4 7" id="KW-1133">Transmembrane helix</keyword>
<evidence type="ECO:0000259" key="8">
    <source>
        <dbReference type="Pfam" id="PF00324"/>
    </source>
</evidence>
<evidence type="ECO:0000313" key="9">
    <source>
        <dbReference type="EMBL" id="VVE33355.1"/>
    </source>
</evidence>
<dbReference type="GO" id="GO:0055085">
    <property type="term" value="P:transmembrane transport"/>
    <property type="evidence" value="ECO:0007669"/>
    <property type="project" value="InterPro"/>
</dbReference>
<dbReference type="FunFam" id="1.20.1740.10:FF:000001">
    <property type="entry name" value="Amino acid permease"/>
    <property type="match status" value="1"/>
</dbReference>
<reference evidence="9 10" key="1">
    <citation type="submission" date="2019-08" db="EMBL/GenBank/DDBJ databases">
        <authorList>
            <person name="Peeters C."/>
        </authorList>
    </citation>
    <scope>NUCLEOTIDE SEQUENCE [LARGE SCALE GENOMIC DNA]</scope>
    <source>
        <strain evidence="9 10">LMG 31109</strain>
    </source>
</reference>
<feature type="transmembrane region" description="Helical" evidence="7">
    <location>
        <begin position="126"/>
        <end position="151"/>
    </location>
</feature>
<keyword evidence="10" id="KW-1185">Reference proteome</keyword>
<feature type="transmembrane region" description="Helical" evidence="7">
    <location>
        <begin position="78"/>
        <end position="96"/>
    </location>
</feature>
<dbReference type="RefSeq" id="WP_150556985.1">
    <property type="nucleotide sequence ID" value="NZ_CABPSC010000017.1"/>
</dbReference>
<dbReference type="Gene3D" id="1.20.1740.10">
    <property type="entry name" value="Amino acid/polyamine transporter I"/>
    <property type="match status" value="1"/>
</dbReference>
<sequence>MTHSPESSQSGPSVTSSPSSPSSPSLSSRFSHIARREQGLRRSLTASQMAMIAIGGAIGTGLFLGSGFAIGFAGPSVLVSYGIGALIALMLMGCLAEMTVAHPTSGSFGAYAEHYIGPWAGFLVRYAYWSCIVLAVGTEVSAIAVYMKYWFPQVPGWYWVAGFSAALVLVNAMSVNLFGAIEYGFSLIKITAIVAFILIGAYVVFVAPGSVAGAGHTPAGFGNYTAHGGFFPKGLWGMWVAVIISIFSYLSIEMIAVAAGEAENPERAVTRAFRSTVVRLVLFYLLTLALMLAIVPWTAAGQDESPFVKVMQAIGIPGAAGVINFVVLVAALSSMNSQLYITTRMMFSLSRAGYAPARFGEVNGRGVPLAALLLSTVGIALATLVNFLYPESSFTFMMAISMFGAMLTWMMIFVTHFFFRRAWRRESHAPLAFRMWGFPWLTLLGAALMAAIMLTTLFTGVFRMTLVFGVPFVALVLVIYFVWYRGRDADRGTQPRASSATGS</sequence>
<dbReference type="PANTHER" id="PTHR43495">
    <property type="entry name" value="GABA PERMEASE"/>
    <property type="match status" value="1"/>
</dbReference>
<dbReference type="PANTHER" id="PTHR43495:SF5">
    <property type="entry name" value="GAMMA-AMINOBUTYRIC ACID PERMEASE"/>
    <property type="match status" value="1"/>
</dbReference>
<dbReference type="OrthoDB" id="5442866at2"/>
<accession>A0A5E4XAW1</accession>
<feature type="transmembrane region" description="Helical" evidence="7">
    <location>
        <begin position="50"/>
        <end position="72"/>
    </location>
</feature>
<dbReference type="GO" id="GO:0006865">
    <property type="term" value="P:amino acid transport"/>
    <property type="evidence" value="ECO:0007669"/>
    <property type="project" value="InterPro"/>
</dbReference>
<name>A0A5E4XAW1_9BURK</name>
<dbReference type="GO" id="GO:0016020">
    <property type="term" value="C:membrane"/>
    <property type="evidence" value="ECO:0007669"/>
    <property type="project" value="UniProtKB-SubCell"/>
</dbReference>
<protein>
    <submittedName>
        <fullName evidence="9">Amino acid permease</fullName>
    </submittedName>
</protein>